<dbReference type="GO" id="GO:0043138">
    <property type="term" value="F:3'-5' DNA helicase activity"/>
    <property type="evidence" value="ECO:0007669"/>
    <property type="project" value="TreeGrafter"/>
</dbReference>
<dbReference type="GO" id="GO:0036297">
    <property type="term" value="P:interstrand cross-link repair"/>
    <property type="evidence" value="ECO:0007669"/>
    <property type="project" value="TreeGrafter"/>
</dbReference>
<dbReference type="Gene3D" id="3.40.50.300">
    <property type="entry name" value="P-loop containing nucleotide triphosphate hydrolases"/>
    <property type="match status" value="1"/>
</dbReference>
<protein>
    <recommendedName>
        <fullName evidence="1">Helicase C-terminal domain-containing protein</fullName>
    </recommendedName>
</protein>
<dbReference type="Pfam" id="PF09369">
    <property type="entry name" value="MZB"/>
    <property type="match status" value="1"/>
</dbReference>
<name>A0AB73B4K1_CORFL</name>
<dbReference type="Proteomes" id="UP000315353">
    <property type="component" value="Unassembled WGS sequence"/>
</dbReference>
<evidence type="ECO:0000313" key="3">
    <source>
        <dbReference type="Proteomes" id="UP000315353"/>
    </source>
</evidence>
<dbReference type="GO" id="GO:0006289">
    <property type="term" value="P:nucleotide-excision repair"/>
    <property type="evidence" value="ECO:0007669"/>
    <property type="project" value="TreeGrafter"/>
</dbReference>
<accession>A0AB73B4K1</accession>
<evidence type="ECO:0000259" key="1">
    <source>
        <dbReference type="PROSITE" id="PS51194"/>
    </source>
</evidence>
<dbReference type="InterPro" id="IPR018973">
    <property type="entry name" value="MZB"/>
</dbReference>
<dbReference type="InterPro" id="IPR001650">
    <property type="entry name" value="Helicase_C-like"/>
</dbReference>
<comment type="caution">
    <text evidence="2">The sequence shown here is derived from an EMBL/GenBank/DDBJ whole genome shotgun (WGS) entry which is preliminary data.</text>
</comment>
<proteinExistence type="predicted"/>
<evidence type="ECO:0000313" key="2">
    <source>
        <dbReference type="EMBL" id="GEB96820.1"/>
    </source>
</evidence>
<gene>
    <name evidence="2" type="ORF">CFL01nite_03150</name>
</gene>
<dbReference type="RefSeq" id="WP_170216806.1">
    <property type="nucleotide sequence ID" value="NZ_BJNB01000002.1"/>
</dbReference>
<dbReference type="Pfam" id="PF00271">
    <property type="entry name" value="Helicase_C"/>
    <property type="match status" value="1"/>
</dbReference>
<dbReference type="GeneID" id="82881561"/>
<feature type="domain" description="Helicase C-terminal" evidence="1">
    <location>
        <begin position="155"/>
        <end position="324"/>
    </location>
</feature>
<sequence length="811" mass="90395">MDSFKNTTAFEYVSQVLGSDLYAEAFVNLLLSDMRLRGGLDMKSVPDVNEPRFQPRGGGWSFRQRGGGDRAQKIYSWIPALGRSNGRLKLTQKLLRKRALEGAFDVSLVDDLALKMLNRVWEGLESTRILIPKSGSTPAARVIDASAISVADGDKLDWYVCSVCSSLSLHNCLSLCPNPSCTGELKHLDRESETFKNHHYRWLARNLDIRSLKAKEHTAQWTPKEAAEVQQQFVNGKINVLSCSTTFELGVDVGELQSVMMRNMPPRTANYVQRAGRAGRRAGSAAFVLTFAKRASHDIAVYQNPTDMIDGVMRTPYLSIENARIATRHCYSIAFAEFLRTLAPRGLPWSTVAGLFLNDDPEKRLYKLMSDFLRPVPHRVQTALRRVVPESLQTEVGLTNDAWTKEYLELIQEVENSLLDDHKLLKNLRQQAFNEKKDGRSRAYQFTISTLEKTQTLGYLATKNLLPKYGFPVDTVELDTSFGGEAGAKVRLNRDLTLAIGDYAPGNSVVAGGRLWTSAGVRILPGRALDHYYFQQCKACNEIVCQKYEHLETAVCPNCNQGLSTRPIDILIPRFGFVAEHKAGRVGEKAPRAMWNRESHVLGEGEPSGNEQSFAVGDSALTISAHRRAEIMVINRGRENGFRICSDGCGGYAVGNKREHRNPRTGQPCSNNTDWVSLGHVYQTDIATISFAGLNEYSVNDLRSALYAILESASETLEINRDDLDGTISWNEGVPRFVLFDAVPGGAGVTAKIVDSFQDVVTSALRRVEECECDENTSCYACLRSFSNQRFHDVLRRDRAANVLHEFEVIA</sequence>
<dbReference type="AlphaFoldDB" id="A0AB73B4K1"/>
<dbReference type="SMART" id="SM00490">
    <property type="entry name" value="HELICc"/>
    <property type="match status" value="1"/>
</dbReference>
<dbReference type="SUPFAM" id="SSF52540">
    <property type="entry name" value="P-loop containing nucleoside triphosphate hydrolases"/>
    <property type="match status" value="1"/>
</dbReference>
<reference evidence="2 3" key="1">
    <citation type="submission" date="2019-06" db="EMBL/GenBank/DDBJ databases">
        <title>Whole genome shotgun sequence of Corynebacterium flavescens NBRC 14136.</title>
        <authorList>
            <person name="Hosoyama A."/>
            <person name="Uohara A."/>
            <person name="Ohji S."/>
            <person name="Ichikawa N."/>
        </authorList>
    </citation>
    <scope>NUCLEOTIDE SEQUENCE [LARGE SCALE GENOMIC DNA]</scope>
    <source>
        <strain evidence="2 3">NBRC 14136</strain>
    </source>
</reference>
<dbReference type="PANTHER" id="PTHR47957:SF3">
    <property type="entry name" value="ATP-DEPENDENT HELICASE HRQ1"/>
    <property type="match status" value="1"/>
</dbReference>
<dbReference type="PANTHER" id="PTHR47957">
    <property type="entry name" value="ATP-DEPENDENT HELICASE HRQ1"/>
    <property type="match status" value="1"/>
</dbReference>
<organism evidence="2 3">
    <name type="scientific">Corynebacterium flavescens</name>
    <dbReference type="NCBI Taxonomy" id="28028"/>
    <lineage>
        <taxon>Bacteria</taxon>
        <taxon>Bacillati</taxon>
        <taxon>Actinomycetota</taxon>
        <taxon>Actinomycetes</taxon>
        <taxon>Mycobacteriales</taxon>
        <taxon>Corynebacteriaceae</taxon>
        <taxon>Corynebacterium</taxon>
    </lineage>
</organism>
<dbReference type="EMBL" id="BJNB01000002">
    <property type="protein sequence ID" value="GEB96820.1"/>
    <property type="molecule type" value="Genomic_DNA"/>
</dbReference>
<dbReference type="PROSITE" id="PS51194">
    <property type="entry name" value="HELICASE_CTER"/>
    <property type="match status" value="1"/>
</dbReference>
<dbReference type="InterPro" id="IPR027417">
    <property type="entry name" value="P-loop_NTPase"/>
</dbReference>